<evidence type="ECO:0000256" key="1">
    <source>
        <dbReference type="ARBA" id="ARBA00008861"/>
    </source>
</evidence>
<dbReference type="InterPro" id="IPR036568">
    <property type="entry name" value="GGCT-like_sf"/>
</dbReference>
<dbReference type="InterPro" id="IPR009288">
    <property type="entry name" value="AIG2-like_dom"/>
</dbReference>
<name>A0A6C0DWC5_9ZZZZ</name>
<dbReference type="PANTHER" id="PTHR12510">
    <property type="entry name" value="TROPONIN C-AKIN-1 PROTEIN"/>
    <property type="match status" value="1"/>
</dbReference>
<feature type="domain" description="Gamma-glutamylcyclotransferase AIG2-like" evidence="2">
    <location>
        <begin position="9"/>
        <end position="138"/>
    </location>
</feature>
<dbReference type="CDD" id="cd06661">
    <property type="entry name" value="GGCT_like"/>
    <property type="match status" value="1"/>
</dbReference>
<accession>A0A6C0DWC5</accession>
<dbReference type="AlphaFoldDB" id="A0A6C0DWC5"/>
<proteinExistence type="inferred from homology"/>
<dbReference type="EMBL" id="MN739677">
    <property type="protein sequence ID" value="QHT20329.1"/>
    <property type="molecule type" value="Genomic_DNA"/>
</dbReference>
<dbReference type="InterPro" id="IPR039126">
    <property type="entry name" value="GGACT"/>
</dbReference>
<dbReference type="Pfam" id="PF06094">
    <property type="entry name" value="GGACT"/>
    <property type="match status" value="1"/>
</dbReference>
<organism evidence="3">
    <name type="scientific">viral metagenome</name>
    <dbReference type="NCBI Taxonomy" id="1070528"/>
    <lineage>
        <taxon>unclassified sequences</taxon>
        <taxon>metagenomes</taxon>
        <taxon>organismal metagenomes</taxon>
    </lineage>
</organism>
<dbReference type="PANTHER" id="PTHR12510:SF4">
    <property type="entry name" value="GAMMA-GLUTAMYLAMINECYCLOTRANSFERASE"/>
    <property type="match status" value="1"/>
</dbReference>
<evidence type="ECO:0000259" key="2">
    <source>
        <dbReference type="Pfam" id="PF06094"/>
    </source>
</evidence>
<dbReference type="GO" id="GO:0005829">
    <property type="term" value="C:cytosol"/>
    <property type="evidence" value="ECO:0007669"/>
    <property type="project" value="TreeGrafter"/>
</dbReference>
<dbReference type="Gene3D" id="3.10.490.10">
    <property type="entry name" value="Gamma-glutamyl cyclotransferase-like"/>
    <property type="match status" value="1"/>
</dbReference>
<protein>
    <recommendedName>
        <fullName evidence="2">Gamma-glutamylcyclotransferase AIG2-like domain-containing protein</fullName>
    </recommendedName>
</protein>
<dbReference type="GO" id="GO:0061929">
    <property type="term" value="F:gamma-glutamylaminecyclotransferase activity"/>
    <property type="evidence" value="ECO:0007669"/>
    <property type="project" value="InterPro"/>
</dbReference>
<reference evidence="3" key="1">
    <citation type="journal article" date="2020" name="Nature">
        <title>Giant virus diversity and host interactions through global metagenomics.</title>
        <authorList>
            <person name="Schulz F."/>
            <person name="Roux S."/>
            <person name="Paez-Espino D."/>
            <person name="Jungbluth S."/>
            <person name="Walsh D.A."/>
            <person name="Denef V.J."/>
            <person name="McMahon K.D."/>
            <person name="Konstantinidis K.T."/>
            <person name="Eloe-Fadrosh E.A."/>
            <person name="Kyrpides N.C."/>
            <person name="Woyke T."/>
        </authorList>
    </citation>
    <scope>NUCLEOTIDE SEQUENCE</scope>
    <source>
        <strain evidence="3">GVMAG-M-3300023174-60</strain>
    </source>
</reference>
<dbReference type="InterPro" id="IPR013024">
    <property type="entry name" value="GGCT-like"/>
</dbReference>
<comment type="similarity">
    <text evidence="1">Belongs to the gamma-glutamylcyclotransferase family.</text>
</comment>
<dbReference type="SUPFAM" id="SSF110857">
    <property type="entry name" value="Gamma-glutamyl cyclotransferase-like"/>
    <property type="match status" value="1"/>
</dbReference>
<sequence>MGNKMEYNIFTYGTLRVDEPNSKVLEFNSKFQETCISIDKYIMVTQTSKSFPFIFPLEFWPEMADKAVNIVGDLYNVNELGIKRCDKLEGHPTWYERTKIKVKNITGRLFEVEAYLLTKESFEQLNKDDIVILNGDWKHMD</sequence>
<evidence type="ECO:0000313" key="3">
    <source>
        <dbReference type="EMBL" id="QHT20329.1"/>
    </source>
</evidence>